<gene>
    <name evidence="2" type="ORF">GCM10022255_094740</name>
</gene>
<proteinExistence type="predicted"/>
<accession>A0ABP8DQR2</accession>
<evidence type="ECO:0000313" key="3">
    <source>
        <dbReference type="Proteomes" id="UP001500620"/>
    </source>
</evidence>
<keyword evidence="3" id="KW-1185">Reference proteome</keyword>
<dbReference type="Proteomes" id="UP001500620">
    <property type="component" value="Unassembled WGS sequence"/>
</dbReference>
<reference evidence="3" key="1">
    <citation type="journal article" date="2019" name="Int. J. Syst. Evol. Microbiol.">
        <title>The Global Catalogue of Microorganisms (GCM) 10K type strain sequencing project: providing services to taxonomists for standard genome sequencing and annotation.</title>
        <authorList>
            <consortium name="The Broad Institute Genomics Platform"/>
            <consortium name="The Broad Institute Genome Sequencing Center for Infectious Disease"/>
            <person name="Wu L."/>
            <person name="Ma J."/>
        </authorList>
    </citation>
    <scope>NUCLEOTIDE SEQUENCE [LARGE SCALE GENOMIC DNA]</scope>
    <source>
        <strain evidence="3">JCM 17441</strain>
    </source>
</reference>
<comment type="caution">
    <text evidence="2">The sequence shown here is derived from an EMBL/GenBank/DDBJ whole genome shotgun (WGS) entry which is preliminary data.</text>
</comment>
<feature type="transmembrane region" description="Helical" evidence="1">
    <location>
        <begin position="174"/>
        <end position="194"/>
    </location>
</feature>
<dbReference type="RefSeq" id="WP_345138476.1">
    <property type="nucleotide sequence ID" value="NZ_BAABAT010000046.1"/>
</dbReference>
<feature type="transmembrane region" description="Helical" evidence="1">
    <location>
        <begin position="142"/>
        <end position="167"/>
    </location>
</feature>
<evidence type="ECO:0008006" key="4">
    <source>
        <dbReference type="Google" id="ProtNLM"/>
    </source>
</evidence>
<name>A0ABP8DQR2_9ACTN</name>
<keyword evidence="1" id="KW-0472">Membrane</keyword>
<keyword evidence="1" id="KW-1133">Transmembrane helix</keyword>
<dbReference type="EMBL" id="BAABAT010000046">
    <property type="protein sequence ID" value="GAA4261584.1"/>
    <property type="molecule type" value="Genomic_DNA"/>
</dbReference>
<sequence>MSARLGRAIVYIAAAVMPDPDTRARYREQWLADVDGAAELGLSSLPVALGAAAAAVRLAATDPHSVTALMRAPLLPRVSPRLRRAFGIVQLAVAAPYLWAVVFYGYARLRLGVSHAELVGTPYDPKDLLVLWFPPFWAYTPVMLWLAVGGWTVASGLAPAGLVLAIGGQRAARWLPLTGTIAAAAVTALAVSTFGDTLRIWLLD</sequence>
<organism evidence="2 3">
    <name type="scientific">Dactylosporangium darangshiense</name>
    <dbReference type="NCBI Taxonomy" id="579108"/>
    <lineage>
        <taxon>Bacteria</taxon>
        <taxon>Bacillati</taxon>
        <taxon>Actinomycetota</taxon>
        <taxon>Actinomycetes</taxon>
        <taxon>Micromonosporales</taxon>
        <taxon>Micromonosporaceae</taxon>
        <taxon>Dactylosporangium</taxon>
    </lineage>
</organism>
<keyword evidence="1" id="KW-0812">Transmembrane</keyword>
<protein>
    <recommendedName>
        <fullName evidence="4">Yip1 domain-containing protein</fullName>
    </recommendedName>
</protein>
<evidence type="ECO:0000313" key="2">
    <source>
        <dbReference type="EMBL" id="GAA4261584.1"/>
    </source>
</evidence>
<evidence type="ECO:0000256" key="1">
    <source>
        <dbReference type="SAM" id="Phobius"/>
    </source>
</evidence>
<feature type="transmembrane region" description="Helical" evidence="1">
    <location>
        <begin position="85"/>
        <end position="107"/>
    </location>
</feature>